<organism evidence="1 2">
    <name type="scientific">Nostoc parmelioides FACHB-3921</name>
    <dbReference type="NCBI Taxonomy" id="2692909"/>
    <lineage>
        <taxon>Bacteria</taxon>
        <taxon>Bacillati</taxon>
        <taxon>Cyanobacteriota</taxon>
        <taxon>Cyanophyceae</taxon>
        <taxon>Nostocales</taxon>
        <taxon>Nostocaceae</taxon>
        <taxon>Nostoc</taxon>
    </lineage>
</organism>
<protein>
    <submittedName>
        <fullName evidence="1">Uncharacterized protein</fullName>
    </submittedName>
</protein>
<evidence type="ECO:0000313" key="1">
    <source>
        <dbReference type="EMBL" id="MBD2255121.1"/>
    </source>
</evidence>
<proteinExistence type="predicted"/>
<dbReference type="Proteomes" id="UP000621307">
    <property type="component" value="Unassembled WGS sequence"/>
</dbReference>
<accession>A0ABR8BML4</accession>
<sequence length="68" mass="8100">MTPRELKEKWNLSYPMLALFLCRDQRTVERYCSGSDISEMVYGYCWFLDQWFLLHGVTPPPFIFTSAN</sequence>
<dbReference type="EMBL" id="JACJQL010000079">
    <property type="protein sequence ID" value="MBD2255121.1"/>
    <property type="molecule type" value="Genomic_DNA"/>
</dbReference>
<reference evidence="1 2" key="1">
    <citation type="journal article" date="2020" name="ISME J.">
        <title>Comparative genomics reveals insights into cyanobacterial evolution and habitat adaptation.</title>
        <authorList>
            <person name="Chen M.Y."/>
            <person name="Teng W.K."/>
            <person name="Zhao L."/>
            <person name="Hu C.X."/>
            <person name="Zhou Y.K."/>
            <person name="Han B.P."/>
            <person name="Song L.R."/>
            <person name="Shu W.S."/>
        </authorList>
    </citation>
    <scope>NUCLEOTIDE SEQUENCE [LARGE SCALE GENOMIC DNA]</scope>
    <source>
        <strain evidence="1 2">FACHB-3921</strain>
    </source>
</reference>
<gene>
    <name evidence="1" type="ORF">H6G14_28280</name>
</gene>
<keyword evidence="2" id="KW-1185">Reference proteome</keyword>
<comment type="caution">
    <text evidence="1">The sequence shown here is derived from an EMBL/GenBank/DDBJ whole genome shotgun (WGS) entry which is preliminary data.</text>
</comment>
<evidence type="ECO:0000313" key="2">
    <source>
        <dbReference type="Proteomes" id="UP000621307"/>
    </source>
</evidence>
<dbReference type="RefSeq" id="WP_190571785.1">
    <property type="nucleotide sequence ID" value="NZ_JACJQL010000079.1"/>
</dbReference>
<name>A0ABR8BML4_9NOSO</name>